<dbReference type="AlphaFoldDB" id="A0A0F3GMK1"/>
<evidence type="ECO:0000256" key="2">
    <source>
        <dbReference type="ARBA" id="ARBA00022679"/>
    </source>
</evidence>
<evidence type="ECO:0000256" key="4">
    <source>
        <dbReference type="ARBA" id="ARBA00038440"/>
    </source>
</evidence>
<gene>
    <name evidence="8" type="ORF">MBAV_004652</name>
</gene>
<dbReference type="Gene3D" id="3.40.50.170">
    <property type="entry name" value="Formyl transferase, N-terminal domain"/>
    <property type="match status" value="1"/>
</dbReference>
<dbReference type="SUPFAM" id="SSF53328">
    <property type="entry name" value="Formyltransferase"/>
    <property type="match status" value="1"/>
</dbReference>
<comment type="catalytic activity">
    <reaction evidence="5">
        <text>N(1)-(5-phospho-beta-D-ribosyl)glycinamide + (6R)-10-formyltetrahydrofolate = N(2)-formyl-N(1)-(5-phospho-beta-D-ribosyl)glycinamide + (6S)-5,6,7,8-tetrahydrofolate + H(+)</text>
        <dbReference type="Rhea" id="RHEA:15053"/>
        <dbReference type="ChEBI" id="CHEBI:15378"/>
        <dbReference type="ChEBI" id="CHEBI:57453"/>
        <dbReference type="ChEBI" id="CHEBI:143788"/>
        <dbReference type="ChEBI" id="CHEBI:147286"/>
        <dbReference type="ChEBI" id="CHEBI:195366"/>
        <dbReference type="EC" id="2.1.2.2"/>
    </reaction>
</comment>
<feature type="domain" description="Formyl transferase N-terminal" evidence="7">
    <location>
        <begin position="7"/>
        <end position="123"/>
    </location>
</feature>
<comment type="caution">
    <text evidence="8">The sequence shown here is derived from an EMBL/GenBank/DDBJ whole genome shotgun (WGS) entry which is preliminary data.</text>
</comment>
<proteinExistence type="inferred from homology"/>
<accession>A0A0F3GMK1</accession>
<comment type="similarity">
    <text evidence="4">Belongs to the GART family.</text>
</comment>
<evidence type="ECO:0000256" key="5">
    <source>
        <dbReference type="ARBA" id="ARBA00047664"/>
    </source>
</evidence>
<keyword evidence="9" id="KW-1185">Reference proteome</keyword>
<dbReference type="PROSITE" id="PS00373">
    <property type="entry name" value="GART"/>
    <property type="match status" value="1"/>
</dbReference>
<organism evidence="8 9">
    <name type="scientific">Candidatus Magnetobacterium bavaricum</name>
    <dbReference type="NCBI Taxonomy" id="29290"/>
    <lineage>
        <taxon>Bacteria</taxon>
        <taxon>Pseudomonadati</taxon>
        <taxon>Nitrospirota</taxon>
        <taxon>Thermodesulfovibrionia</taxon>
        <taxon>Thermodesulfovibrionales</taxon>
        <taxon>Candidatus Magnetobacteriaceae</taxon>
        <taxon>Candidatus Magnetobacterium</taxon>
    </lineage>
</organism>
<evidence type="ECO:0000256" key="3">
    <source>
        <dbReference type="ARBA" id="ARBA00022755"/>
    </source>
</evidence>
<dbReference type="InterPro" id="IPR001555">
    <property type="entry name" value="GART_AS"/>
</dbReference>
<keyword evidence="3" id="KW-0658">Purine biosynthesis</keyword>
<evidence type="ECO:0000313" key="9">
    <source>
        <dbReference type="Proteomes" id="UP000033423"/>
    </source>
</evidence>
<dbReference type="PANTHER" id="PTHR43369:SF2">
    <property type="entry name" value="PHOSPHORIBOSYLGLYCINAMIDE FORMYLTRANSFERASE"/>
    <property type="match status" value="1"/>
</dbReference>
<dbReference type="GO" id="GO:0006189">
    <property type="term" value="P:'de novo' IMP biosynthetic process"/>
    <property type="evidence" value="ECO:0007669"/>
    <property type="project" value="UniProtKB-UniPathway"/>
</dbReference>
<dbReference type="InterPro" id="IPR002376">
    <property type="entry name" value="Formyl_transf_N"/>
</dbReference>
<evidence type="ECO:0000256" key="6">
    <source>
        <dbReference type="NCBIfam" id="TIGR00639"/>
    </source>
</evidence>
<reference evidence="8 9" key="1">
    <citation type="submission" date="2015-02" db="EMBL/GenBank/DDBJ databases">
        <title>Single-cell genomics of uncultivated deep-branching MTB reveals a conserved set of magnetosome genes.</title>
        <authorList>
            <person name="Kolinko S."/>
            <person name="Richter M."/>
            <person name="Glockner F.O."/>
            <person name="Brachmann A."/>
            <person name="Schuler D."/>
        </authorList>
    </citation>
    <scope>NUCLEOTIDE SEQUENCE [LARGE SCALE GENOMIC DNA]</scope>
    <source>
        <strain evidence="8">TM-1</strain>
    </source>
</reference>
<evidence type="ECO:0000313" key="8">
    <source>
        <dbReference type="EMBL" id="KJU83155.1"/>
    </source>
</evidence>
<dbReference type="PATRIC" id="fig|29290.4.peg.6161"/>
<evidence type="ECO:0000259" key="7">
    <source>
        <dbReference type="Pfam" id="PF00551"/>
    </source>
</evidence>
<dbReference type="EMBL" id="LACI01002011">
    <property type="protein sequence ID" value="KJU83155.1"/>
    <property type="molecule type" value="Genomic_DNA"/>
</dbReference>
<evidence type="ECO:0000256" key="1">
    <source>
        <dbReference type="ARBA" id="ARBA00005054"/>
    </source>
</evidence>
<dbReference type="InterPro" id="IPR036477">
    <property type="entry name" value="Formyl_transf_N_sf"/>
</dbReference>
<keyword evidence="2 8" id="KW-0808">Transferase</keyword>
<dbReference type="EC" id="2.1.2.2" evidence="6"/>
<sequence>MAVATRDDFFRAVTDELSARSTELIALAGFMRVVTKPLIDAFPMRILNIHPALLPSFKGLHAQRQAIEAGVKVSGCTVHFVDEGMDTGPIIVQAPVPVSSDDNEETLSEKILRSEHVIYPYAIRLFADGKLQVNNGIVSIKPEGGESNVEF</sequence>
<dbReference type="PANTHER" id="PTHR43369">
    <property type="entry name" value="PHOSPHORIBOSYLGLYCINAMIDE FORMYLTRANSFERASE"/>
    <property type="match status" value="1"/>
</dbReference>
<dbReference type="GO" id="GO:0005829">
    <property type="term" value="C:cytosol"/>
    <property type="evidence" value="ECO:0007669"/>
    <property type="project" value="TreeGrafter"/>
</dbReference>
<dbReference type="Pfam" id="PF00551">
    <property type="entry name" value="Formyl_trans_N"/>
    <property type="match status" value="1"/>
</dbReference>
<dbReference type="CDD" id="cd08645">
    <property type="entry name" value="FMT_core_GART"/>
    <property type="match status" value="1"/>
</dbReference>
<dbReference type="UniPathway" id="UPA00074">
    <property type="reaction ID" value="UER00126"/>
</dbReference>
<dbReference type="GO" id="GO:0004644">
    <property type="term" value="F:phosphoribosylglycinamide formyltransferase activity"/>
    <property type="evidence" value="ECO:0007669"/>
    <property type="project" value="UniProtKB-UniRule"/>
</dbReference>
<comment type="pathway">
    <text evidence="1">Purine metabolism; IMP biosynthesis via de novo pathway; N(2)-formyl-N(1)-(5-phospho-D-ribosyl)glycinamide from N(1)-(5-phospho-D-ribosyl)glycinamide (10-formyl THF route): step 1/1.</text>
</comment>
<name>A0A0F3GMK1_9BACT</name>
<dbReference type="NCBIfam" id="TIGR00639">
    <property type="entry name" value="PurN"/>
    <property type="match status" value="1"/>
</dbReference>
<protein>
    <recommendedName>
        <fullName evidence="6">Phosphoribosylglycinamide formyltransferase</fullName>
        <ecNumber evidence="6">2.1.2.2</ecNumber>
    </recommendedName>
</protein>
<dbReference type="InterPro" id="IPR004607">
    <property type="entry name" value="GART"/>
</dbReference>
<dbReference type="Proteomes" id="UP000033423">
    <property type="component" value="Unassembled WGS sequence"/>
</dbReference>